<reference evidence="4" key="1">
    <citation type="submission" date="2021-10" db="EMBL/GenBank/DDBJ databases">
        <authorList>
            <person name="Piombo E."/>
        </authorList>
    </citation>
    <scope>NUCLEOTIDE SEQUENCE</scope>
</reference>
<comment type="caution">
    <text evidence="4">The sequence shown here is derived from an EMBL/GenBank/DDBJ whole genome shotgun (WGS) entry which is preliminary data.</text>
</comment>
<feature type="region of interest" description="Disordered" evidence="2">
    <location>
        <begin position="42"/>
        <end position="76"/>
    </location>
</feature>
<accession>A0A9N9VL39</accession>
<feature type="transmembrane region" description="Helical" evidence="3">
    <location>
        <begin position="87"/>
        <end position="112"/>
    </location>
</feature>
<dbReference type="EMBL" id="CABFNQ020000710">
    <property type="protein sequence ID" value="CAH0025424.1"/>
    <property type="molecule type" value="Genomic_DNA"/>
</dbReference>
<evidence type="ECO:0000256" key="1">
    <source>
        <dbReference type="SAM" id="Coils"/>
    </source>
</evidence>
<name>A0A9N9VL39_9HYPO</name>
<dbReference type="Proteomes" id="UP000696573">
    <property type="component" value="Unassembled WGS sequence"/>
</dbReference>
<keyword evidence="3" id="KW-0472">Membrane</keyword>
<keyword evidence="5" id="KW-1185">Reference proteome</keyword>
<keyword evidence="3" id="KW-1133">Transmembrane helix</keyword>
<evidence type="ECO:0000256" key="3">
    <source>
        <dbReference type="SAM" id="Phobius"/>
    </source>
</evidence>
<sequence>MTQMEFSGLQKLVPELMEALRRIEANSDKFEKRLDSLETGFGMGSNSAESNIDTSFSTNAEQVGSPEESVELLDTTEERRPCGPGEIFLGVFFLCLALLVPFVFLRLLYILFFG</sequence>
<dbReference type="AlphaFoldDB" id="A0A9N9VL39"/>
<feature type="coiled-coil region" evidence="1">
    <location>
        <begin position="13"/>
        <end position="40"/>
    </location>
</feature>
<keyword evidence="3" id="KW-0812">Transmembrane</keyword>
<dbReference type="OrthoDB" id="5152003at2759"/>
<protein>
    <submittedName>
        <fullName evidence="4">Uncharacterized protein</fullName>
    </submittedName>
</protein>
<keyword evidence="1" id="KW-0175">Coiled coil</keyword>
<evidence type="ECO:0000313" key="4">
    <source>
        <dbReference type="EMBL" id="CAH0025424.1"/>
    </source>
</evidence>
<proteinExistence type="predicted"/>
<feature type="compositionally biased region" description="Polar residues" evidence="2">
    <location>
        <begin position="44"/>
        <end position="62"/>
    </location>
</feature>
<evidence type="ECO:0000256" key="2">
    <source>
        <dbReference type="SAM" id="MobiDB-lite"/>
    </source>
</evidence>
<organism evidence="4 5">
    <name type="scientific">Clonostachys rhizophaga</name>
    <dbReference type="NCBI Taxonomy" id="160324"/>
    <lineage>
        <taxon>Eukaryota</taxon>
        <taxon>Fungi</taxon>
        <taxon>Dikarya</taxon>
        <taxon>Ascomycota</taxon>
        <taxon>Pezizomycotina</taxon>
        <taxon>Sordariomycetes</taxon>
        <taxon>Hypocreomycetidae</taxon>
        <taxon>Hypocreales</taxon>
        <taxon>Bionectriaceae</taxon>
        <taxon>Clonostachys</taxon>
    </lineage>
</organism>
<gene>
    <name evidence="4" type="ORF">CRHIZ90672A_00008215</name>
</gene>
<evidence type="ECO:0000313" key="5">
    <source>
        <dbReference type="Proteomes" id="UP000696573"/>
    </source>
</evidence>